<dbReference type="GO" id="GO:0006749">
    <property type="term" value="P:glutathione metabolic process"/>
    <property type="evidence" value="ECO:0007669"/>
    <property type="project" value="TreeGrafter"/>
</dbReference>
<sequence length="205" mass="23091">MANSKLKLYYFDIRGRGEVARLILAAAGKRFEDIRFTLDDWPEYKKKAPYGQAPLLEVDGVIFAQSLAINAFLAREFGFHGKTSLEIFKIDEIAHLVEDFVLIVARNFHLNDEAEKTNGILAIKVNDATRYFRFLEKILETNGTGYFVGDRLTLADILFFDVVTGFCSAYVDVTNEFPMLKNNMSRVCGNAGISAYVAGRKDSSF</sequence>
<accession>A0AAV2IQV4</accession>
<dbReference type="InterPro" id="IPR040079">
    <property type="entry name" value="Glutathione_S-Trfase"/>
</dbReference>
<dbReference type="Pfam" id="PF14497">
    <property type="entry name" value="GST_C_3"/>
    <property type="match status" value="1"/>
</dbReference>
<evidence type="ECO:0000313" key="6">
    <source>
        <dbReference type="EMBL" id="CAL1548220.1"/>
    </source>
</evidence>
<dbReference type="GO" id="GO:0004364">
    <property type="term" value="F:glutathione transferase activity"/>
    <property type="evidence" value="ECO:0007669"/>
    <property type="project" value="TreeGrafter"/>
</dbReference>
<dbReference type="GO" id="GO:0005212">
    <property type="term" value="F:structural constituent of eye lens"/>
    <property type="evidence" value="ECO:0007669"/>
    <property type="project" value="UniProtKB-KW"/>
</dbReference>
<dbReference type="InterPro" id="IPR036282">
    <property type="entry name" value="Glutathione-S-Trfase_C_sf"/>
</dbReference>
<dbReference type="Proteomes" id="UP001497497">
    <property type="component" value="Unassembled WGS sequence"/>
</dbReference>
<comment type="function">
    <text evidence="3">S-crystallins are structural components of squids and octopi eye lens. Contains relatively little if any GST activity.</text>
</comment>
<feature type="domain" description="GST N-terminal" evidence="4">
    <location>
        <begin position="4"/>
        <end position="81"/>
    </location>
</feature>
<dbReference type="InterPro" id="IPR004045">
    <property type="entry name" value="Glutathione_S-Trfase_N"/>
</dbReference>
<dbReference type="SFLD" id="SFLDG01205">
    <property type="entry name" value="AMPS.1"/>
    <property type="match status" value="1"/>
</dbReference>
<dbReference type="CDD" id="cd03192">
    <property type="entry name" value="GST_C_Sigma_like"/>
    <property type="match status" value="1"/>
</dbReference>
<evidence type="ECO:0000256" key="2">
    <source>
        <dbReference type="ARBA" id="ARBA00022613"/>
    </source>
</evidence>
<dbReference type="SFLD" id="SFLDG00363">
    <property type="entry name" value="AMPS_(cytGST):_Alpha-__Mu-__Pi"/>
    <property type="match status" value="1"/>
</dbReference>
<name>A0AAV2IQV4_LYMST</name>
<protein>
    <recommendedName>
        <fullName evidence="8">Glutathione transferase</fullName>
    </recommendedName>
</protein>
<dbReference type="InterPro" id="IPR050213">
    <property type="entry name" value="GST_superfamily"/>
</dbReference>
<proteinExistence type="inferred from homology"/>
<evidence type="ECO:0000256" key="3">
    <source>
        <dbReference type="ARBA" id="ARBA00049616"/>
    </source>
</evidence>
<dbReference type="AlphaFoldDB" id="A0AAV2IQV4"/>
<evidence type="ECO:0000313" key="7">
    <source>
        <dbReference type="Proteomes" id="UP001497497"/>
    </source>
</evidence>
<evidence type="ECO:0008006" key="8">
    <source>
        <dbReference type="Google" id="ProtNLM"/>
    </source>
</evidence>
<dbReference type="PANTHER" id="PTHR11571">
    <property type="entry name" value="GLUTATHIONE S-TRANSFERASE"/>
    <property type="match status" value="1"/>
</dbReference>
<dbReference type="PROSITE" id="PS50404">
    <property type="entry name" value="GST_NTER"/>
    <property type="match status" value="1"/>
</dbReference>
<comment type="caution">
    <text evidence="6">The sequence shown here is derived from an EMBL/GenBank/DDBJ whole genome shotgun (WGS) entry which is preliminary data.</text>
</comment>
<dbReference type="SUPFAM" id="SSF52833">
    <property type="entry name" value="Thioredoxin-like"/>
    <property type="match status" value="1"/>
</dbReference>
<evidence type="ECO:0000259" key="4">
    <source>
        <dbReference type="PROSITE" id="PS50404"/>
    </source>
</evidence>
<dbReference type="PANTHER" id="PTHR11571:SF150">
    <property type="entry name" value="GLUTATHIONE S-TRANSFERASE"/>
    <property type="match status" value="1"/>
</dbReference>
<dbReference type="InterPro" id="IPR004046">
    <property type="entry name" value="GST_C"/>
</dbReference>
<reference evidence="6 7" key="1">
    <citation type="submission" date="2024-04" db="EMBL/GenBank/DDBJ databases">
        <authorList>
            <consortium name="Genoscope - CEA"/>
            <person name="William W."/>
        </authorList>
    </citation>
    <scope>NUCLEOTIDE SEQUENCE [LARGE SCALE GENOMIC DNA]</scope>
</reference>
<dbReference type="FunFam" id="1.20.1050.10:FF:000030">
    <property type="entry name" value="Glutathione S-transferase S1"/>
    <property type="match status" value="1"/>
</dbReference>
<evidence type="ECO:0000259" key="5">
    <source>
        <dbReference type="PROSITE" id="PS50405"/>
    </source>
</evidence>
<keyword evidence="7" id="KW-1185">Reference proteome</keyword>
<dbReference type="Pfam" id="PF02798">
    <property type="entry name" value="GST_N"/>
    <property type="match status" value="1"/>
</dbReference>
<comment type="similarity">
    <text evidence="1">Belongs to the GST superfamily.</text>
</comment>
<dbReference type="CDD" id="cd03039">
    <property type="entry name" value="GST_N_Sigma_like"/>
    <property type="match status" value="1"/>
</dbReference>
<dbReference type="EMBL" id="CAXITT010001225">
    <property type="protein sequence ID" value="CAL1548220.1"/>
    <property type="molecule type" value="Genomic_DNA"/>
</dbReference>
<dbReference type="InterPro" id="IPR010987">
    <property type="entry name" value="Glutathione-S-Trfase_C-like"/>
</dbReference>
<dbReference type="SUPFAM" id="SSF47616">
    <property type="entry name" value="GST C-terminal domain-like"/>
    <property type="match status" value="1"/>
</dbReference>
<evidence type="ECO:0000256" key="1">
    <source>
        <dbReference type="ARBA" id="ARBA00007409"/>
    </source>
</evidence>
<feature type="domain" description="GST C-terminal" evidence="5">
    <location>
        <begin position="83"/>
        <end position="205"/>
    </location>
</feature>
<dbReference type="InterPro" id="IPR036249">
    <property type="entry name" value="Thioredoxin-like_sf"/>
</dbReference>
<dbReference type="FunFam" id="3.40.30.10:FF:000035">
    <property type="entry name" value="hematopoietic prostaglandin D synthase"/>
    <property type="match status" value="1"/>
</dbReference>
<keyword evidence="2" id="KW-0273">Eye lens protein</keyword>
<gene>
    <name evidence="6" type="ORF">GSLYS_00021537001</name>
</gene>
<dbReference type="PROSITE" id="PS50405">
    <property type="entry name" value="GST_CTER"/>
    <property type="match status" value="1"/>
</dbReference>
<dbReference type="SFLD" id="SFLDS00019">
    <property type="entry name" value="Glutathione_Transferase_(cytos"/>
    <property type="match status" value="1"/>
</dbReference>
<organism evidence="6 7">
    <name type="scientific">Lymnaea stagnalis</name>
    <name type="common">Great pond snail</name>
    <name type="synonym">Helix stagnalis</name>
    <dbReference type="NCBI Taxonomy" id="6523"/>
    <lineage>
        <taxon>Eukaryota</taxon>
        <taxon>Metazoa</taxon>
        <taxon>Spiralia</taxon>
        <taxon>Lophotrochozoa</taxon>
        <taxon>Mollusca</taxon>
        <taxon>Gastropoda</taxon>
        <taxon>Heterobranchia</taxon>
        <taxon>Euthyneura</taxon>
        <taxon>Panpulmonata</taxon>
        <taxon>Hygrophila</taxon>
        <taxon>Lymnaeoidea</taxon>
        <taxon>Lymnaeidae</taxon>
        <taxon>Lymnaea</taxon>
    </lineage>
</organism>
<dbReference type="Gene3D" id="1.20.1050.130">
    <property type="match status" value="1"/>
</dbReference>